<dbReference type="Pfam" id="PF00646">
    <property type="entry name" value="F-box"/>
    <property type="match status" value="1"/>
</dbReference>
<dbReference type="InterPro" id="IPR001810">
    <property type="entry name" value="F-box_dom"/>
</dbReference>
<feature type="transmembrane region" description="Helical" evidence="6">
    <location>
        <begin position="311"/>
        <end position="332"/>
    </location>
</feature>
<keyword evidence="3 6" id="KW-1133">Transmembrane helix</keyword>
<proteinExistence type="predicted"/>
<dbReference type="Pfam" id="PF07690">
    <property type="entry name" value="MFS_1"/>
    <property type="match status" value="1"/>
</dbReference>
<evidence type="ECO:0000256" key="3">
    <source>
        <dbReference type="ARBA" id="ARBA00022989"/>
    </source>
</evidence>
<dbReference type="InterPro" id="IPR036259">
    <property type="entry name" value="MFS_trans_sf"/>
</dbReference>
<reference evidence="8 9" key="1">
    <citation type="submission" date="2019-06" db="EMBL/GenBank/DDBJ databases">
        <authorList>
            <person name="Palmer J.M."/>
        </authorList>
    </citation>
    <scope>NUCLEOTIDE SEQUENCE [LARGE SCALE GENOMIC DNA]</scope>
    <source>
        <strain evidence="8 9">TWF191</strain>
    </source>
</reference>
<accession>A0A7C8V6Y2</accession>
<organism evidence="8 9">
    <name type="scientific">Orbilia oligospora</name>
    <name type="common">Nematode-trapping fungus</name>
    <name type="synonym">Arthrobotrys oligospora</name>
    <dbReference type="NCBI Taxonomy" id="2813651"/>
    <lineage>
        <taxon>Eukaryota</taxon>
        <taxon>Fungi</taxon>
        <taxon>Dikarya</taxon>
        <taxon>Ascomycota</taxon>
        <taxon>Pezizomycotina</taxon>
        <taxon>Orbiliomycetes</taxon>
        <taxon>Orbiliales</taxon>
        <taxon>Orbiliaceae</taxon>
        <taxon>Orbilia</taxon>
    </lineage>
</organism>
<feature type="transmembrane region" description="Helical" evidence="6">
    <location>
        <begin position="152"/>
        <end position="171"/>
    </location>
</feature>
<dbReference type="Gene3D" id="1.20.1250.20">
    <property type="entry name" value="MFS general substrate transporter like domains"/>
    <property type="match status" value="1"/>
</dbReference>
<feature type="transmembrane region" description="Helical" evidence="6">
    <location>
        <begin position="122"/>
        <end position="140"/>
    </location>
</feature>
<evidence type="ECO:0000259" key="7">
    <source>
        <dbReference type="Pfam" id="PF00646"/>
    </source>
</evidence>
<evidence type="ECO:0000256" key="6">
    <source>
        <dbReference type="SAM" id="Phobius"/>
    </source>
</evidence>
<feature type="transmembrane region" description="Helical" evidence="6">
    <location>
        <begin position="377"/>
        <end position="395"/>
    </location>
</feature>
<dbReference type="SUPFAM" id="SSF103473">
    <property type="entry name" value="MFS general substrate transporter"/>
    <property type="match status" value="1"/>
</dbReference>
<sequence length="802" mass="89164">MMSKDGNLELSSFVTQPPQAATEASSSSRKSHRLGTYDDEIRISTTPPPGKSSVDVDIESQPPSPTRDSDIPPERAVTAHNTAMESNVRWKTAATFFSLWMAGFQDGSTGALIPYLKVRYDIGLAFVALVYISSFLGWFTAAMINVHLIGKLGMGGVLFLGSILQLTQYVLQCWQPPYPLFVIAFFIGGTGVAIQDAQTNTFNANLPRAHLFLGLGHGCYGFGALVSPLIAATIANSTPDFRYWYYFYFAAVGIAVCNLIFIAVTFREVIFPPLIRKLTGKASAKDLERSDKKSSKESHKDFKAIIRRKEVWIFAAYFFAYVGAEVAAGGWVVEFMIEVRKGKPSEVGYIGSAFWGGLTLGRFVLAEPTNRWGERRMVLIYTGLAIAVELVFWFVPNIVVSGVMIGLLGFLIGPFFPVGISLATKLIPRELHAGSIGFMTVLGSAGGAVFPFLTDYDEMSTLIELLLRRGESTVPWQSIPEIPLKNNNIDLSKTALLSLPVDILLVIYDQLSTYDAICLALTSTIFYNLATRRLSGVICPRHLGSWAGKRLAWIDDTMKYRSTFKNYPAVGESLKKSQHTMTGSVPKKGGYVGVPKSSINTPFKLVEKFPNRLPWNSKWEYDPVAADVKETAGLPKHEARQYRTRTLGPELRRMQSLWYQWQSGQLYLPLPIRRFVEGFIGRDMGLSLLTDDNYVLRNLDKGVFVQLDGRDSRAMVRKMIFGPDGSKRGKLSPGYNKWCGDRFDIVKTDTMLREEGRPAEDENLDCEEIEIGTDQRKYAGYVPSQPDQSETITRLLAASGFL</sequence>
<evidence type="ECO:0000256" key="4">
    <source>
        <dbReference type="ARBA" id="ARBA00023136"/>
    </source>
</evidence>
<dbReference type="SUPFAM" id="SSF81383">
    <property type="entry name" value="F-box domain"/>
    <property type="match status" value="1"/>
</dbReference>
<dbReference type="GO" id="GO:0016020">
    <property type="term" value="C:membrane"/>
    <property type="evidence" value="ECO:0007669"/>
    <property type="project" value="UniProtKB-SubCell"/>
</dbReference>
<dbReference type="PANTHER" id="PTHR23514:SF15">
    <property type="entry name" value="TRANSPORTER, PUTATIVE (AFU_ORTHOLOGUE AFUA_8G05090)-RELATED"/>
    <property type="match status" value="1"/>
</dbReference>
<feature type="transmembrane region" description="Helical" evidence="6">
    <location>
        <begin position="209"/>
        <end position="231"/>
    </location>
</feature>
<feature type="transmembrane region" description="Helical" evidence="6">
    <location>
        <begin position="243"/>
        <end position="266"/>
    </location>
</feature>
<comment type="caution">
    <text evidence="8">The sequence shown here is derived from an EMBL/GenBank/DDBJ whole genome shotgun (WGS) entry which is preliminary data.</text>
</comment>
<dbReference type="GO" id="GO:0022857">
    <property type="term" value="F:transmembrane transporter activity"/>
    <property type="evidence" value="ECO:0007669"/>
    <property type="project" value="InterPro"/>
</dbReference>
<dbReference type="FunFam" id="1.20.1250.20:FF:000286">
    <property type="entry name" value="MFS efflux transporter"/>
    <property type="match status" value="1"/>
</dbReference>
<dbReference type="InterPro" id="IPR036047">
    <property type="entry name" value="F-box-like_dom_sf"/>
</dbReference>
<feature type="transmembrane region" description="Helical" evidence="6">
    <location>
        <begin position="401"/>
        <end position="423"/>
    </location>
</feature>
<dbReference type="Proteomes" id="UP000483672">
    <property type="component" value="Unassembled WGS sequence"/>
</dbReference>
<keyword evidence="2 6" id="KW-0812">Transmembrane</keyword>
<name>A0A7C8V6Y2_ORBOL</name>
<evidence type="ECO:0000313" key="8">
    <source>
        <dbReference type="EMBL" id="KAF3232301.1"/>
    </source>
</evidence>
<keyword evidence="4 6" id="KW-0472">Membrane</keyword>
<protein>
    <recommendedName>
        <fullName evidence="7">F-box domain-containing protein</fullName>
    </recommendedName>
</protein>
<dbReference type="CDD" id="cd09917">
    <property type="entry name" value="F-box_SF"/>
    <property type="match status" value="1"/>
</dbReference>
<comment type="subcellular location">
    <subcellularLocation>
        <location evidence="1">Membrane</location>
        <topology evidence="1">Multi-pass membrane protein</topology>
    </subcellularLocation>
</comment>
<evidence type="ECO:0000256" key="5">
    <source>
        <dbReference type="SAM" id="MobiDB-lite"/>
    </source>
</evidence>
<dbReference type="PANTHER" id="PTHR23514">
    <property type="entry name" value="BYPASS OF STOP CODON PROTEIN 6"/>
    <property type="match status" value="1"/>
</dbReference>
<dbReference type="InterPro" id="IPR011701">
    <property type="entry name" value="MFS"/>
</dbReference>
<evidence type="ECO:0000256" key="1">
    <source>
        <dbReference type="ARBA" id="ARBA00004141"/>
    </source>
</evidence>
<dbReference type="AlphaFoldDB" id="A0A7C8V6Y2"/>
<feature type="compositionally biased region" description="Polar residues" evidence="5">
    <location>
        <begin position="9"/>
        <end position="28"/>
    </location>
</feature>
<feature type="region of interest" description="Disordered" evidence="5">
    <location>
        <begin position="1"/>
        <end position="73"/>
    </location>
</feature>
<evidence type="ECO:0000313" key="9">
    <source>
        <dbReference type="Proteomes" id="UP000483672"/>
    </source>
</evidence>
<dbReference type="EMBL" id="WIPF01000001">
    <property type="protein sequence ID" value="KAF3232301.1"/>
    <property type="molecule type" value="Genomic_DNA"/>
</dbReference>
<feature type="domain" description="F-box" evidence="7">
    <location>
        <begin position="496"/>
        <end position="532"/>
    </location>
</feature>
<gene>
    <name evidence="8" type="ORF">TWF191_000073</name>
</gene>
<feature type="transmembrane region" description="Helical" evidence="6">
    <location>
        <begin position="347"/>
        <end position="365"/>
    </location>
</feature>
<feature type="transmembrane region" description="Helical" evidence="6">
    <location>
        <begin position="435"/>
        <end position="453"/>
    </location>
</feature>
<dbReference type="InterPro" id="IPR051788">
    <property type="entry name" value="MFS_Transporter"/>
</dbReference>
<evidence type="ECO:0000256" key="2">
    <source>
        <dbReference type="ARBA" id="ARBA00022692"/>
    </source>
</evidence>
<feature type="transmembrane region" description="Helical" evidence="6">
    <location>
        <begin position="177"/>
        <end position="197"/>
    </location>
</feature>